<name>A0A5C3F7Z2_9BASI</name>
<evidence type="ECO:0000256" key="1">
    <source>
        <dbReference type="SAM" id="SignalP"/>
    </source>
</evidence>
<keyword evidence="1" id="KW-0732">Signal</keyword>
<keyword evidence="3" id="KW-1185">Reference proteome</keyword>
<feature type="signal peptide" evidence="1">
    <location>
        <begin position="1"/>
        <end position="27"/>
    </location>
</feature>
<gene>
    <name evidence="2" type="ORF">PSFLO_04922</name>
</gene>
<feature type="chain" id="PRO_5023044777" evidence="1">
    <location>
        <begin position="28"/>
        <end position="136"/>
    </location>
</feature>
<evidence type="ECO:0000313" key="3">
    <source>
        <dbReference type="Proteomes" id="UP000323386"/>
    </source>
</evidence>
<reference evidence="2 3" key="1">
    <citation type="submission" date="2018-03" db="EMBL/GenBank/DDBJ databases">
        <authorList>
            <person name="Guldener U."/>
        </authorList>
    </citation>
    <scope>NUCLEOTIDE SEQUENCE [LARGE SCALE GENOMIC DNA]</scope>
    <source>
        <strain evidence="2 3">DAOM196992</strain>
    </source>
</reference>
<protein>
    <submittedName>
        <fullName evidence="2">Uncharacterized protein</fullName>
    </submittedName>
</protein>
<organism evidence="2 3">
    <name type="scientific">Pseudozyma flocculosa</name>
    <dbReference type="NCBI Taxonomy" id="84751"/>
    <lineage>
        <taxon>Eukaryota</taxon>
        <taxon>Fungi</taxon>
        <taxon>Dikarya</taxon>
        <taxon>Basidiomycota</taxon>
        <taxon>Ustilaginomycotina</taxon>
        <taxon>Ustilaginomycetes</taxon>
        <taxon>Ustilaginales</taxon>
        <taxon>Ustilaginaceae</taxon>
        <taxon>Pseudozyma</taxon>
    </lineage>
</organism>
<evidence type="ECO:0000313" key="2">
    <source>
        <dbReference type="EMBL" id="SPO39441.1"/>
    </source>
</evidence>
<dbReference type="Proteomes" id="UP000323386">
    <property type="component" value="Unassembled WGS sequence"/>
</dbReference>
<dbReference type="EMBL" id="OOIP01000014">
    <property type="protein sequence ID" value="SPO39441.1"/>
    <property type="molecule type" value="Genomic_DNA"/>
</dbReference>
<accession>A0A5C3F7Z2</accession>
<proteinExistence type="predicted"/>
<sequence>MKLSIQTTPIAFAALIAAMTLLPPTSAVQVQYVSPNGDYACFLENHANGGPTPPPGCALPGPAQTSVQCNTNHRDFAASAKRGAAAASPPKAELYSTPAAASRCSYTVARDLRLSATGRLGSRTAMSSVIGPYSPF</sequence>
<dbReference type="AlphaFoldDB" id="A0A5C3F7Z2"/>